<dbReference type="NCBIfam" id="NF047422">
    <property type="entry name" value="YfmF_fam"/>
    <property type="match status" value="1"/>
</dbReference>
<dbReference type="SUPFAM" id="SSF63411">
    <property type="entry name" value="LuxS/MPP-like metallohydrolase"/>
    <property type="match status" value="2"/>
</dbReference>
<dbReference type="GO" id="GO:0046872">
    <property type="term" value="F:metal ion binding"/>
    <property type="evidence" value="ECO:0007669"/>
    <property type="project" value="InterPro"/>
</dbReference>
<dbReference type="AlphaFoldDB" id="A0A7W2ASL3"/>
<accession>A0A7W2ASL3</accession>
<dbReference type="InterPro" id="IPR011249">
    <property type="entry name" value="Metalloenz_LuxS/M16"/>
</dbReference>
<keyword evidence="1" id="KW-0175">Coiled coil</keyword>
<organism evidence="3 4">
    <name type="scientific">Thermoactinomyces mirandus</name>
    <dbReference type="NCBI Taxonomy" id="2756294"/>
    <lineage>
        <taxon>Bacteria</taxon>
        <taxon>Bacillati</taxon>
        <taxon>Bacillota</taxon>
        <taxon>Bacilli</taxon>
        <taxon>Bacillales</taxon>
        <taxon>Thermoactinomycetaceae</taxon>
        <taxon>Thermoactinomyces</taxon>
    </lineage>
</organism>
<dbReference type="Pfam" id="PF05193">
    <property type="entry name" value="Peptidase_M16_C"/>
    <property type="match status" value="1"/>
</dbReference>
<keyword evidence="4" id="KW-1185">Reference proteome</keyword>
<dbReference type="Gene3D" id="3.30.830.10">
    <property type="entry name" value="Metalloenzyme, LuxS/M16 peptidase-like"/>
    <property type="match status" value="2"/>
</dbReference>
<dbReference type="EMBL" id="JACEOL010000066">
    <property type="protein sequence ID" value="MBA4603743.1"/>
    <property type="molecule type" value="Genomic_DNA"/>
</dbReference>
<gene>
    <name evidence="3" type="ORF">H2C83_15855</name>
</gene>
<sequence length="423" mass="48434">MIGNIRVHVCTSEKFKTTTLMAFFQQELAPEMVTKTALLPSVLQRGTASVPTTISFKRKLDDLFGAVLYGDVFKRGERHIMQFAMEIANEQYLKEAPKLLAEGIQFLSEVLLKPVLEKKAFKAAYVEAEKKNLKQKIESLKDDKIRYASFRMIEAMCKGEPFALFNHGRIEDLAKIDAENLYTYYQDVLSTCPIDFYCVGNVTVDEVMELLEKQFGGVAKAARKTIQVAPVHHPVSEERVVIERMNVKQGKLNIGCRTQTSVQDEDYPALLMFNGILGGFPHSKLFRNVREKASLAYYCSSRLESHKGLLVIQSGIEISNYEQAVNIIREQLENLRQGKIEEQELKQTKATLSNQLRSQMDRSYEMIFYHYQSVLSGMQRPLEELLEQINQVRIEEVQKMAEKVQLDTIYFLRNRGGNEDAKS</sequence>
<dbReference type="Proteomes" id="UP000538292">
    <property type="component" value="Unassembled WGS sequence"/>
</dbReference>
<evidence type="ECO:0000313" key="3">
    <source>
        <dbReference type="EMBL" id="MBA4603743.1"/>
    </source>
</evidence>
<proteinExistence type="predicted"/>
<evidence type="ECO:0000313" key="4">
    <source>
        <dbReference type="Proteomes" id="UP000538292"/>
    </source>
</evidence>
<name>A0A7W2ASL3_9BACL</name>
<protein>
    <submittedName>
        <fullName evidence="3">Insulinase family protein</fullName>
    </submittedName>
</protein>
<evidence type="ECO:0000259" key="2">
    <source>
        <dbReference type="Pfam" id="PF05193"/>
    </source>
</evidence>
<dbReference type="InterPro" id="IPR007863">
    <property type="entry name" value="Peptidase_M16_C"/>
</dbReference>
<feature type="coiled-coil region" evidence="1">
    <location>
        <begin position="318"/>
        <end position="402"/>
    </location>
</feature>
<dbReference type="InterPro" id="IPR050361">
    <property type="entry name" value="MPP/UQCRC_Complex"/>
</dbReference>
<dbReference type="PANTHER" id="PTHR11851:SF186">
    <property type="entry name" value="INACTIVE METALLOPROTEASE YMFF-RELATED"/>
    <property type="match status" value="1"/>
</dbReference>
<feature type="domain" description="Peptidase M16 C-terminal" evidence="2">
    <location>
        <begin position="175"/>
        <end position="352"/>
    </location>
</feature>
<dbReference type="PANTHER" id="PTHR11851">
    <property type="entry name" value="METALLOPROTEASE"/>
    <property type="match status" value="1"/>
</dbReference>
<comment type="caution">
    <text evidence="3">The sequence shown here is derived from an EMBL/GenBank/DDBJ whole genome shotgun (WGS) entry which is preliminary data.</text>
</comment>
<reference evidence="3 4" key="1">
    <citation type="submission" date="2020-07" db="EMBL/GenBank/DDBJ databases">
        <title>Thermoactinomyces phylogeny.</title>
        <authorList>
            <person name="Dunlap C."/>
        </authorList>
    </citation>
    <scope>NUCLEOTIDE SEQUENCE [LARGE SCALE GENOMIC DNA]</scope>
    <source>
        <strain evidence="3 4">AMNI-1</strain>
    </source>
</reference>
<evidence type="ECO:0000256" key="1">
    <source>
        <dbReference type="SAM" id="Coils"/>
    </source>
</evidence>